<feature type="compositionally biased region" description="Polar residues" evidence="1">
    <location>
        <begin position="38"/>
        <end position="47"/>
    </location>
</feature>
<dbReference type="GO" id="GO:0005102">
    <property type="term" value="F:signaling receptor binding"/>
    <property type="evidence" value="ECO:0007669"/>
    <property type="project" value="InterPro"/>
</dbReference>
<feature type="region of interest" description="Disordered" evidence="1">
    <location>
        <begin position="728"/>
        <end position="808"/>
    </location>
</feature>
<reference evidence="3" key="1">
    <citation type="submission" date="2021-04" db="EMBL/GenBank/DDBJ databases">
        <authorList>
            <consortium name="Molecular Ecology Group"/>
        </authorList>
    </citation>
    <scope>NUCLEOTIDE SEQUENCE</scope>
</reference>
<feature type="region of interest" description="Disordered" evidence="1">
    <location>
        <begin position="502"/>
        <end position="521"/>
    </location>
</feature>
<dbReference type="SMART" id="SM01257">
    <property type="entry name" value="KRAP_IP3R_bind"/>
    <property type="match status" value="1"/>
</dbReference>
<evidence type="ECO:0000313" key="3">
    <source>
        <dbReference type="EMBL" id="CAG5118290.1"/>
    </source>
</evidence>
<dbReference type="EMBL" id="CAJHNH020000529">
    <property type="protein sequence ID" value="CAG5118290.1"/>
    <property type="molecule type" value="Genomic_DNA"/>
</dbReference>
<feature type="compositionally biased region" description="Basic and acidic residues" evidence="1">
    <location>
        <begin position="1001"/>
        <end position="1011"/>
    </location>
</feature>
<feature type="region of interest" description="Disordered" evidence="1">
    <location>
        <begin position="991"/>
        <end position="1017"/>
    </location>
</feature>
<gene>
    <name evidence="3" type="ORF">CUNI_LOCUS3848</name>
</gene>
<feature type="domain" description="ITPR-interacting" evidence="2">
    <location>
        <begin position="126"/>
        <end position="255"/>
    </location>
</feature>
<dbReference type="PANTHER" id="PTHR17469:SF15">
    <property type="entry name" value="ITPR-INTERACTING DOMAIN-CONTAINING PROTEIN"/>
    <property type="match status" value="1"/>
</dbReference>
<feature type="compositionally biased region" description="Polar residues" evidence="1">
    <location>
        <begin position="728"/>
        <end position="741"/>
    </location>
</feature>
<proteinExistence type="predicted"/>
<feature type="region of interest" description="Disordered" evidence="1">
    <location>
        <begin position="1"/>
        <end position="52"/>
    </location>
</feature>
<feature type="compositionally biased region" description="Low complexity" evidence="1">
    <location>
        <begin position="991"/>
        <end position="1000"/>
    </location>
</feature>
<dbReference type="InterPro" id="IPR029325">
    <property type="entry name" value="ITPR-bd"/>
</dbReference>
<evidence type="ECO:0000313" key="4">
    <source>
        <dbReference type="Proteomes" id="UP000678393"/>
    </source>
</evidence>
<keyword evidence="4" id="KW-1185">Reference proteome</keyword>
<dbReference type="Proteomes" id="UP000678393">
    <property type="component" value="Unassembled WGS sequence"/>
</dbReference>
<dbReference type="Pfam" id="PF14722">
    <property type="entry name" value="KRAP_IP3R_bind"/>
    <property type="match status" value="1"/>
</dbReference>
<evidence type="ECO:0000259" key="2">
    <source>
        <dbReference type="SMART" id="SM01257"/>
    </source>
</evidence>
<sequence>MEEGERAQQEGTTASSYTPATSSSTSNGKPPGRVEKVTSPTERLNSSGGDGFAGIAAKMLSAKVKVKGNVKAGKSEPRNNKQNGCDDDLPLGSEAHSLSLEPATDYNSKYPVTDDERSAWSKAISQNIMGWQSFSSDVSNHTSASSASLEQLLNDRQVDPEEMLLNLGFGGESRHMMPILARVPDRFLNHPSRAYGIAPPSLSDDLPEEVTTDSTDGALPGPDKAPVSAPTATIASQPKRRTGIWTLARTLSLLRLKSPPTRGHISPSSNCNGAQPHPGHPISILHPANQKYLASRGFYEKQGWPKGSFAEPEEDISITARGKLEANNNSAESRRKIFQKTKSRHNWSMCDSDENPFSPGGEWVTKSVDDSRSPGDNTGQDDSLGHGTYFSTTESSTDSLDTPNLETERAFENIRREFHESRRREYSSSDDLFMPMRRKRISSEVTDINENMLADQELHLLNTQGSSTNYFVSPASSRQTTVEKAPTIADHSFSVSFLDDADNDSQSHLQEHSKASSLANKSVHVGHMHGEGIGDVRIIISSSESNSGQRRPHFVSGEDSQNVKSDTLMVENAHTASSDSGSSSSATVVGGSYLMLASDEAGLRRLSESENSVTDKDSISRSNSPYIFSHDEAAAKQMTSNSCQTTDTDFIMAAAVAASHQVNVNTQTISNRTALHVHIKGSGVSDHTADNKKREYACLEQSPKVQLSTLPPTISHLELMRRLQHSQNDLSRMGSVQSDSSGFGDADPVMESAAVESDNVKQLTSLGSSNESCRTQASSSVTAVPSKQNREEIATQTSLDSSQVKTSRDVTVEVRPGFDYVKESPKLDDQSSRYVTMCYIPTVSSKFGHSHELRHRGGAASGDEDHNEDNSAPASRARSGSEPRHTVLLHRDDHDYARPRLNTTPRSEFITSGSTAHLYSHGYDGQEFHQSIYETPGLRNHGQRFHQSVSQYDKPSLRYDGLHEGGRFSHRDGHDNNTEYISKQGYIQKQSGSSSWYSRSPGERLERDTSRSARKYTSQIDLYANEGGFSRKQVLPANSPVPSPRRHSDEGILESRNTTPLSVELALARSSGTKAALPPHSPYTGTKPVITAASFNTTAPSLNNSSKFASRISGSDIHDSIAVETPAHYKTDAGFHYPPLAGNISGLQPGFRPPAGTRGQTFHSTTRQRSCDILDDDEDKLTESMHSRLSDDLDFCSQVPENISDISMQSLPEGGTKSGLLDAQKLARLISQPVHFM</sequence>
<feature type="region of interest" description="Disordered" evidence="1">
    <location>
        <begin position="339"/>
        <end position="405"/>
    </location>
</feature>
<comment type="caution">
    <text evidence="3">The sequence shown here is derived from an EMBL/GenBank/DDBJ whole genome shotgun (WGS) entry which is preliminary data.</text>
</comment>
<feature type="region of interest" description="Disordered" evidence="1">
    <location>
        <begin position="849"/>
        <end position="892"/>
    </location>
</feature>
<feature type="compositionally biased region" description="Basic and acidic residues" evidence="1">
    <location>
        <begin position="879"/>
        <end position="892"/>
    </location>
</feature>
<protein>
    <recommendedName>
        <fullName evidence="2">ITPR-interacting domain-containing protein</fullName>
    </recommendedName>
</protein>
<feature type="region of interest" description="Disordered" evidence="1">
    <location>
        <begin position="68"/>
        <end position="94"/>
    </location>
</feature>
<evidence type="ECO:0000256" key="1">
    <source>
        <dbReference type="SAM" id="MobiDB-lite"/>
    </source>
</evidence>
<feature type="compositionally biased region" description="Polar residues" evidence="1">
    <location>
        <begin position="794"/>
        <end position="805"/>
    </location>
</feature>
<feature type="compositionally biased region" description="Low complexity" evidence="1">
    <location>
        <begin position="391"/>
        <end position="402"/>
    </location>
</feature>
<accession>A0A8S3YT86</accession>
<feature type="non-terminal residue" evidence="3">
    <location>
        <position position="1237"/>
    </location>
</feature>
<organism evidence="3 4">
    <name type="scientific">Candidula unifasciata</name>
    <dbReference type="NCBI Taxonomy" id="100452"/>
    <lineage>
        <taxon>Eukaryota</taxon>
        <taxon>Metazoa</taxon>
        <taxon>Spiralia</taxon>
        <taxon>Lophotrochozoa</taxon>
        <taxon>Mollusca</taxon>
        <taxon>Gastropoda</taxon>
        <taxon>Heterobranchia</taxon>
        <taxon>Euthyneura</taxon>
        <taxon>Panpulmonata</taxon>
        <taxon>Eupulmonata</taxon>
        <taxon>Stylommatophora</taxon>
        <taxon>Helicina</taxon>
        <taxon>Helicoidea</taxon>
        <taxon>Geomitridae</taxon>
        <taxon>Candidula</taxon>
    </lineage>
</organism>
<dbReference type="InterPro" id="IPR043444">
    <property type="entry name" value="TESPA1-like"/>
</dbReference>
<feature type="region of interest" description="Disordered" evidence="1">
    <location>
        <begin position="544"/>
        <end position="563"/>
    </location>
</feature>
<dbReference type="OrthoDB" id="6088188at2759"/>
<feature type="region of interest" description="Disordered" evidence="1">
    <location>
        <begin position="198"/>
        <end position="237"/>
    </location>
</feature>
<feature type="region of interest" description="Disordered" evidence="1">
    <location>
        <begin position="1031"/>
        <end position="1057"/>
    </location>
</feature>
<feature type="compositionally biased region" description="Polar residues" evidence="1">
    <location>
        <begin position="760"/>
        <end position="787"/>
    </location>
</feature>
<name>A0A8S3YT86_9EUPU</name>
<feature type="compositionally biased region" description="Low complexity" evidence="1">
    <location>
        <begin position="12"/>
        <end position="26"/>
    </location>
</feature>
<dbReference type="PANTHER" id="PTHR17469">
    <property type="entry name" value="SPERM SPECIFIC ANTIGEN 2-RELATED"/>
    <property type="match status" value="1"/>
</dbReference>
<feature type="region of interest" description="Disordered" evidence="1">
    <location>
        <begin position="258"/>
        <end position="285"/>
    </location>
</feature>
<dbReference type="AlphaFoldDB" id="A0A8S3YT86"/>